<organism evidence="2 3">
    <name type="scientific">Methylobacterium isbiliense</name>
    <dbReference type="NCBI Taxonomy" id="315478"/>
    <lineage>
        <taxon>Bacteria</taxon>
        <taxon>Pseudomonadati</taxon>
        <taxon>Pseudomonadota</taxon>
        <taxon>Alphaproteobacteria</taxon>
        <taxon>Hyphomicrobiales</taxon>
        <taxon>Methylobacteriaceae</taxon>
        <taxon>Methylobacterium</taxon>
    </lineage>
</organism>
<keyword evidence="1" id="KW-1133">Transmembrane helix</keyword>
<dbReference type="EMBL" id="BPQQ01000002">
    <property type="protein sequence ID" value="GJD98315.1"/>
    <property type="molecule type" value="Genomic_DNA"/>
</dbReference>
<reference evidence="2" key="1">
    <citation type="journal article" date="2021" name="Front. Microbiol.">
        <title>Comprehensive Comparative Genomics and Phenotyping of Methylobacterium Species.</title>
        <authorList>
            <person name="Alessa O."/>
            <person name="Ogura Y."/>
            <person name="Fujitani Y."/>
            <person name="Takami H."/>
            <person name="Hayashi T."/>
            <person name="Sahin N."/>
            <person name="Tani A."/>
        </authorList>
    </citation>
    <scope>NUCLEOTIDE SEQUENCE</scope>
    <source>
        <strain evidence="2">DSM 17168</strain>
    </source>
</reference>
<proteinExistence type="predicted"/>
<evidence type="ECO:0000256" key="1">
    <source>
        <dbReference type="SAM" id="Phobius"/>
    </source>
</evidence>
<evidence type="ECO:0000313" key="3">
    <source>
        <dbReference type="Proteomes" id="UP001055153"/>
    </source>
</evidence>
<gene>
    <name evidence="2" type="ORF">GMJLKIPL_0222</name>
</gene>
<keyword evidence="1" id="KW-0472">Membrane</keyword>
<comment type="caution">
    <text evidence="2">The sequence shown here is derived from an EMBL/GenBank/DDBJ whole genome shotgun (WGS) entry which is preliminary data.</text>
</comment>
<accession>A0ABQ4S5A8</accession>
<protein>
    <submittedName>
        <fullName evidence="2">Uncharacterized protein</fullName>
    </submittedName>
</protein>
<name>A0ABQ4S5A8_9HYPH</name>
<keyword evidence="1" id="KW-0812">Transmembrane</keyword>
<reference evidence="2" key="2">
    <citation type="submission" date="2021-08" db="EMBL/GenBank/DDBJ databases">
        <authorList>
            <person name="Tani A."/>
            <person name="Ola A."/>
            <person name="Ogura Y."/>
            <person name="Katsura K."/>
            <person name="Hayashi T."/>
        </authorList>
    </citation>
    <scope>NUCLEOTIDE SEQUENCE</scope>
    <source>
        <strain evidence="2">DSM 17168</strain>
    </source>
</reference>
<dbReference type="Proteomes" id="UP001055153">
    <property type="component" value="Unassembled WGS sequence"/>
</dbReference>
<sequence>MSVSRQVMSESSLFLNLAGSMIVVAIAGHGIRLALDAWVRHALAGPRDETGTE</sequence>
<keyword evidence="3" id="KW-1185">Reference proteome</keyword>
<feature type="transmembrane region" description="Helical" evidence="1">
    <location>
        <begin position="12"/>
        <end position="31"/>
    </location>
</feature>
<evidence type="ECO:0000313" key="2">
    <source>
        <dbReference type="EMBL" id="GJD98315.1"/>
    </source>
</evidence>